<evidence type="ECO:0000313" key="3">
    <source>
        <dbReference type="EMBL" id="KAF5207781.1"/>
    </source>
</evidence>
<dbReference type="InterPro" id="IPR002156">
    <property type="entry name" value="RNaseH_domain"/>
</dbReference>
<evidence type="ECO:0000313" key="4">
    <source>
        <dbReference type="Proteomes" id="UP000554482"/>
    </source>
</evidence>
<dbReference type="InterPro" id="IPR053151">
    <property type="entry name" value="RNase_H-like"/>
</dbReference>
<name>A0A7J6XDA0_THATH</name>
<dbReference type="InterPro" id="IPR044730">
    <property type="entry name" value="RNase_H-like_dom_plant"/>
</dbReference>
<dbReference type="Pfam" id="PF13456">
    <property type="entry name" value="RVT_3"/>
    <property type="match status" value="1"/>
</dbReference>
<comment type="caution">
    <text evidence="3">The sequence shown here is derived from an EMBL/GenBank/DDBJ whole genome shotgun (WGS) entry which is preliminary data.</text>
</comment>
<dbReference type="Pfam" id="PF13966">
    <property type="entry name" value="zf-RVT"/>
    <property type="match status" value="1"/>
</dbReference>
<dbReference type="CDD" id="cd06222">
    <property type="entry name" value="RNase_H_like"/>
    <property type="match status" value="1"/>
</dbReference>
<dbReference type="OrthoDB" id="1300880at2759"/>
<gene>
    <name evidence="3" type="ORF">FRX31_002631</name>
</gene>
<dbReference type="Gene3D" id="3.30.420.10">
    <property type="entry name" value="Ribonuclease H-like superfamily/Ribonuclease H"/>
    <property type="match status" value="1"/>
</dbReference>
<protein>
    <recommendedName>
        <fullName evidence="5">Reverse transcriptase zinc-binding domain</fullName>
    </recommendedName>
</protein>
<sequence>MEMKIQNHSEPDKLIWTPHAQGRFTIKTSYEVIRQRRELRPWTQIIWGKHIRPRHSFVLWLAIQDALPMQEKLVEWKKINIPNCYLCSQGLQAMDQTQMPIHYPNRSRPRARTVWYPDICSNDLFNYVDNAYSPSLQNWRALPAAPAEWIWIFHAFKGKSLKKLMIQSVLAATVYWIWSERNARMYGGSIEQSPLFHLITRDVTLRLAALKKRHKDTPDNQFAAVRIGREDLITVRSPRMLQWELPAKGWHALNSVGSLTSNKVSYGGIIRDETGVVNLAFYASSNERSILYLELMGIAKGIEATMTLNISKLHIITDSMMSTRILLKKQAPTWRTEALVAEINENLKSFNETKVEHTFRQVNQAAD</sequence>
<dbReference type="PANTHER" id="PTHR47723:SF19">
    <property type="entry name" value="POLYNUCLEOTIDYL TRANSFERASE, RIBONUCLEASE H-LIKE SUPERFAMILY PROTEIN"/>
    <property type="match status" value="1"/>
</dbReference>
<dbReference type="GO" id="GO:0004523">
    <property type="term" value="F:RNA-DNA hybrid ribonuclease activity"/>
    <property type="evidence" value="ECO:0007669"/>
    <property type="project" value="InterPro"/>
</dbReference>
<keyword evidence="4" id="KW-1185">Reference proteome</keyword>
<dbReference type="Proteomes" id="UP000554482">
    <property type="component" value="Unassembled WGS sequence"/>
</dbReference>
<organism evidence="3 4">
    <name type="scientific">Thalictrum thalictroides</name>
    <name type="common">Rue-anemone</name>
    <name type="synonym">Anemone thalictroides</name>
    <dbReference type="NCBI Taxonomy" id="46969"/>
    <lineage>
        <taxon>Eukaryota</taxon>
        <taxon>Viridiplantae</taxon>
        <taxon>Streptophyta</taxon>
        <taxon>Embryophyta</taxon>
        <taxon>Tracheophyta</taxon>
        <taxon>Spermatophyta</taxon>
        <taxon>Magnoliopsida</taxon>
        <taxon>Ranunculales</taxon>
        <taxon>Ranunculaceae</taxon>
        <taxon>Thalictroideae</taxon>
        <taxon>Thalictrum</taxon>
    </lineage>
</organism>
<dbReference type="SUPFAM" id="SSF53098">
    <property type="entry name" value="Ribonuclease H-like"/>
    <property type="match status" value="1"/>
</dbReference>
<dbReference type="InterPro" id="IPR012337">
    <property type="entry name" value="RNaseH-like_sf"/>
</dbReference>
<evidence type="ECO:0000259" key="2">
    <source>
        <dbReference type="Pfam" id="PF13966"/>
    </source>
</evidence>
<dbReference type="PANTHER" id="PTHR47723">
    <property type="entry name" value="OS05G0353850 PROTEIN"/>
    <property type="match status" value="1"/>
</dbReference>
<evidence type="ECO:0000259" key="1">
    <source>
        <dbReference type="Pfam" id="PF13456"/>
    </source>
</evidence>
<dbReference type="InterPro" id="IPR026960">
    <property type="entry name" value="RVT-Znf"/>
</dbReference>
<reference evidence="3 4" key="1">
    <citation type="submission" date="2020-06" db="EMBL/GenBank/DDBJ databases">
        <title>Transcriptomic and genomic resources for Thalictrum thalictroides and T. hernandezii: Facilitating candidate gene discovery in an emerging model plant lineage.</title>
        <authorList>
            <person name="Arias T."/>
            <person name="Riano-Pachon D.M."/>
            <person name="Di Stilio V.S."/>
        </authorList>
    </citation>
    <scope>NUCLEOTIDE SEQUENCE [LARGE SCALE GENOMIC DNA]</scope>
    <source>
        <strain evidence="4">cv. WT478/WT964</strain>
        <tissue evidence="3">Leaves</tissue>
    </source>
</reference>
<dbReference type="EMBL" id="JABWDY010000963">
    <property type="protein sequence ID" value="KAF5207781.1"/>
    <property type="molecule type" value="Genomic_DNA"/>
</dbReference>
<proteinExistence type="predicted"/>
<feature type="domain" description="RNase H type-1" evidence="1">
    <location>
        <begin position="261"/>
        <end position="367"/>
    </location>
</feature>
<feature type="domain" description="Reverse transcriptase zinc-binding" evidence="2">
    <location>
        <begin position="24"/>
        <end position="95"/>
    </location>
</feature>
<evidence type="ECO:0008006" key="5">
    <source>
        <dbReference type="Google" id="ProtNLM"/>
    </source>
</evidence>
<accession>A0A7J6XDA0</accession>
<dbReference type="AlphaFoldDB" id="A0A7J6XDA0"/>
<dbReference type="GO" id="GO:0003676">
    <property type="term" value="F:nucleic acid binding"/>
    <property type="evidence" value="ECO:0007669"/>
    <property type="project" value="InterPro"/>
</dbReference>
<dbReference type="InterPro" id="IPR036397">
    <property type="entry name" value="RNaseH_sf"/>
</dbReference>